<gene>
    <name evidence="5" type="ORF">RHGRI_008699</name>
</gene>
<dbReference type="GO" id="GO:0005681">
    <property type="term" value="C:spliceosomal complex"/>
    <property type="evidence" value="ECO:0007669"/>
    <property type="project" value="TreeGrafter"/>
</dbReference>
<keyword evidence="6" id="KW-1185">Reference proteome</keyword>
<evidence type="ECO:0000313" key="5">
    <source>
        <dbReference type="EMBL" id="KAG5558823.1"/>
    </source>
</evidence>
<dbReference type="Proteomes" id="UP000823749">
    <property type="component" value="Chromosome 3"/>
</dbReference>
<evidence type="ECO:0000256" key="1">
    <source>
        <dbReference type="ARBA" id="ARBA00004123"/>
    </source>
</evidence>
<dbReference type="AlphaFoldDB" id="A0AAV6L137"/>
<dbReference type="Pfam" id="PF16837">
    <property type="entry name" value="SF3A3"/>
    <property type="match status" value="1"/>
</dbReference>
<evidence type="ECO:0000259" key="4">
    <source>
        <dbReference type="Pfam" id="PF16837"/>
    </source>
</evidence>
<dbReference type="EMBL" id="JACTNZ010000003">
    <property type="protein sequence ID" value="KAG5558825.1"/>
    <property type="molecule type" value="Genomic_DNA"/>
</dbReference>
<reference evidence="5" key="1">
    <citation type="submission" date="2020-08" db="EMBL/GenBank/DDBJ databases">
        <title>Plant Genome Project.</title>
        <authorList>
            <person name="Zhang R.-G."/>
        </authorList>
    </citation>
    <scope>NUCLEOTIDE SEQUENCE</scope>
    <source>
        <strain evidence="5">WSP0</strain>
        <tissue evidence="5">Leaf</tissue>
    </source>
</reference>
<name>A0AAV6L137_9ERIC</name>
<dbReference type="InterPro" id="IPR021966">
    <property type="entry name" value="SF3a60_bindingd"/>
</dbReference>
<dbReference type="InterPro" id="IPR031774">
    <property type="entry name" value="SF3A3_dom"/>
</dbReference>
<proteinExistence type="predicted"/>
<feature type="domain" description="SF3A3" evidence="4">
    <location>
        <begin position="127"/>
        <end position="174"/>
    </location>
</feature>
<dbReference type="Pfam" id="PF12108">
    <property type="entry name" value="SF3a60_bindingd"/>
    <property type="match status" value="1"/>
</dbReference>
<protein>
    <recommendedName>
        <fullName evidence="7">Splicing factor SF3a60 binding domain-containing protein</fullName>
    </recommendedName>
</protein>
<dbReference type="GO" id="GO:0003723">
    <property type="term" value="F:RNA binding"/>
    <property type="evidence" value="ECO:0007669"/>
    <property type="project" value="TreeGrafter"/>
</dbReference>
<organism evidence="5 6">
    <name type="scientific">Rhododendron griersonianum</name>
    <dbReference type="NCBI Taxonomy" id="479676"/>
    <lineage>
        <taxon>Eukaryota</taxon>
        <taxon>Viridiplantae</taxon>
        <taxon>Streptophyta</taxon>
        <taxon>Embryophyta</taxon>
        <taxon>Tracheophyta</taxon>
        <taxon>Spermatophyta</taxon>
        <taxon>Magnoliopsida</taxon>
        <taxon>eudicotyledons</taxon>
        <taxon>Gunneridae</taxon>
        <taxon>Pentapetalae</taxon>
        <taxon>asterids</taxon>
        <taxon>Ericales</taxon>
        <taxon>Ericaceae</taxon>
        <taxon>Ericoideae</taxon>
        <taxon>Rhodoreae</taxon>
        <taxon>Rhododendron</taxon>
    </lineage>
</organism>
<dbReference type="InterPro" id="IPR051421">
    <property type="entry name" value="RNA_Proc_DNA_Dmg_Regulator"/>
</dbReference>
<evidence type="ECO:0000259" key="3">
    <source>
        <dbReference type="Pfam" id="PF12108"/>
    </source>
</evidence>
<evidence type="ECO:0000313" key="6">
    <source>
        <dbReference type="Proteomes" id="UP000823749"/>
    </source>
</evidence>
<dbReference type="EMBL" id="JACTNZ010000003">
    <property type="protein sequence ID" value="KAG5558823.1"/>
    <property type="molecule type" value="Genomic_DNA"/>
</dbReference>
<dbReference type="GO" id="GO:0000398">
    <property type="term" value="P:mRNA splicing, via spliceosome"/>
    <property type="evidence" value="ECO:0007669"/>
    <property type="project" value="TreeGrafter"/>
</dbReference>
<comment type="subcellular location">
    <subcellularLocation>
        <location evidence="1">Nucleus</location>
    </subcellularLocation>
</comment>
<keyword evidence="2" id="KW-0539">Nucleus</keyword>
<feature type="domain" description="Splicing factor SF3a60 binding" evidence="3">
    <location>
        <begin position="80"/>
        <end position="105"/>
    </location>
</feature>
<evidence type="ECO:0008006" key="7">
    <source>
        <dbReference type="Google" id="ProtNLM"/>
    </source>
</evidence>
<dbReference type="PANTHER" id="PTHR12786">
    <property type="entry name" value="SPLICING FACTOR SF3A-RELATED"/>
    <property type="match status" value="1"/>
</dbReference>
<sequence length="214" mass="25393">MSSTLLEVTRAGHEEVERLERLIVKDFQNEPASSKDRLFQSHRVRNMIDQITTTSIKLVEIYEDKDNARKDDIAALGGQTATGTNVFSAFYDRLKEIREYHRRHPAARVVDANEEHEELLKEEPRIEFTGEEAMGRYLDMHELYNEYINSKFAEPIEYSAYLDVFAQPHKISRKLKLTRQYREYLEKLLEHLIYFFERTEPLQDLERIFSKVCV</sequence>
<dbReference type="PANTHER" id="PTHR12786:SF2">
    <property type="entry name" value="SPLICING FACTOR 3A SUBUNIT 3"/>
    <property type="match status" value="1"/>
</dbReference>
<accession>A0AAV6L137</accession>
<evidence type="ECO:0000256" key="2">
    <source>
        <dbReference type="ARBA" id="ARBA00023242"/>
    </source>
</evidence>
<comment type="caution">
    <text evidence="5">The sequence shown here is derived from an EMBL/GenBank/DDBJ whole genome shotgun (WGS) entry which is preliminary data.</text>
</comment>